<organism evidence="5 6">
    <name type="scientific">Ensete ventricosum</name>
    <name type="common">Abyssinian banana</name>
    <name type="synonym">Musa ensete</name>
    <dbReference type="NCBI Taxonomy" id="4639"/>
    <lineage>
        <taxon>Eukaryota</taxon>
        <taxon>Viridiplantae</taxon>
        <taxon>Streptophyta</taxon>
        <taxon>Embryophyta</taxon>
        <taxon>Tracheophyta</taxon>
        <taxon>Spermatophyta</taxon>
        <taxon>Magnoliopsida</taxon>
        <taxon>Liliopsida</taxon>
        <taxon>Zingiberales</taxon>
        <taxon>Musaceae</taxon>
        <taxon>Ensete</taxon>
    </lineage>
</organism>
<dbReference type="InterPro" id="IPR038937">
    <property type="entry name" value="RopGEF"/>
</dbReference>
<dbReference type="EMBL" id="AMZH03001076">
    <property type="protein sequence ID" value="RRT80726.1"/>
    <property type="molecule type" value="Genomic_DNA"/>
</dbReference>
<accession>A0A427AX88</accession>
<evidence type="ECO:0000256" key="3">
    <source>
        <dbReference type="SAM" id="MobiDB-lite"/>
    </source>
</evidence>
<protein>
    <recommendedName>
        <fullName evidence="4">PRONE domain-containing protein</fullName>
    </recommendedName>
</protein>
<evidence type="ECO:0000256" key="2">
    <source>
        <dbReference type="PROSITE-ProRule" id="PRU00663"/>
    </source>
</evidence>
<dbReference type="PANTHER" id="PTHR33101:SF10">
    <property type="entry name" value="ROP GUANINE NUCLEOTIDE EXCHANGE FACTOR 12"/>
    <property type="match status" value="1"/>
</dbReference>
<evidence type="ECO:0000256" key="1">
    <source>
        <dbReference type="ARBA" id="ARBA00022658"/>
    </source>
</evidence>
<evidence type="ECO:0000313" key="6">
    <source>
        <dbReference type="Proteomes" id="UP000287651"/>
    </source>
</evidence>
<sequence length="262" mass="28873">MLEDSGNGAHTLSLEDAGGGGSLADDKVLVRSQGSRTAGDASEGQQIGTAPDRSSPEEGPKSKPRKGGNGPPSDLRMNIPALRKLDAMLINGRSSLGDALYRNITEEDFDAEAFLESADLSTEHKILDLKDRIEASVVIWKRKMNNKDVKSSWVSAVSWGKREQFEDRAETILLILKHRFPDSLAQDPTHGNLKKSPSKTDSEQVTGTAKSLDTAEETEKLNKLESNGSMTLSDFMDWEMDQDTETKEEESGNLVKMFKFRR</sequence>
<feature type="region of interest" description="Disordered" evidence="3">
    <location>
        <begin position="186"/>
        <end position="251"/>
    </location>
</feature>
<name>A0A427AX88_ENSVE</name>
<dbReference type="GO" id="GO:0005085">
    <property type="term" value="F:guanyl-nucleotide exchange factor activity"/>
    <property type="evidence" value="ECO:0007669"/>
    <property type="project" value="UniProtKB-UniRule"/>
</dbReference>
<dbReference type="InterPro" id="IPR005512">
    <property type="entry name" value="PRONE_dom"/>
</dbReference>
<dbReference type="PROSITE" id="PS51334">
    <property type="entry name" value="PRONE"/>
    <property type="match status" value="1"/>
</dbReference>
<feature type="domain" description="PRONE" evidence="4">
    <location>
        <begin position="1"/>
        <end position="262"/>
    </location>
</feature>
<dbReference type="Pfam" id="PF03759">
    <property type="entry name" value="PRONE"/>
    <property type="match status" value="1"/>
</dbReference>
<keyword evidence="1 2" id="KW-0344">Guanine-nucleotide releasing factor</keyword>
<dbReference type="PANTHER" id="PTHR33101">
    <property type="entry name" value="ROP GUANINE NUCLEOTIDE EXCHANGE FACTOR 1"/>
    <property type="match status" value="1"/>
</dbReference>
<gene>
    <name evidence="5" type="ORF">B296_00023186</name>
</gene>
<dbReference type="Proteomes" id="UP000287651">
    <property type="component" value="Unassembled WGS sequence"/>
</dbReference>
<evidence type="ECO:0000259" key="4">
    <source>
        <dbReference type="PROSITE" id="PS51334"/>
    </source>
</evidence>
<evidence type="ECO:0000313" key="5">
    <source>
        <dbReference type="EMBL" id="RRT80726.1"/>
    </source>
</evidence>
<proteinExistence type="predicted"/>
<reference evidence="5 6" key="1">
    <citation type="journal article" date="2014" name="Agronomy (Basel)">
        <title>A Draft Genome Sequence for Ensete ventricosum, the Drought-Tolerant Tree Against Hunger.</title>
        <authorList>
            <person name="Harrison J."/>
            <person name="Moore K.A."/>
            <person name="Paszkiewicz K."/>
            <person name="Jones T."/>
            <person name="Grant M."/>
            <person name="Ambacheew D."/>
            <person name="Muzemil S."/>
            <person name="Studholme D.J."/>
        </authorList>
    </citation>
    <scope>NUCLEOTIDE SEQUENCE [LARGE SCALE GENOMIC DNA]</scope>
</reference>
<dbReference type="AlphaFoldDB" id="A0A427AX88"/>
<feature type="compositionally biased region" description="Acidic residues" evidence="3">
    <location>
        <begin position="236"/>
        <end position="248"/>
    </location>
</feature>
<comment type="caution">
    <text evidence="5">The sequence shown here is derived from an EMBL/GenBank/DDBJ whole genome shotgun (WGS) entry which is preliminary data.</text>
</comment>
<feature type="region of interest" description="Disordered" evidence="3">
    <location>
        <begin position="1"/>
        <end position="77"/>
    </location>
</feature>
<dbReference type="Gene3D" id="1.20.58.1310">
    <property type="entry name" value="PRONE domain, subdomain 2"/>
    <property type="match status" value="1"/>
</dbReference>